<evidence type="ECO:0000256" key="8">
    <source>
        <dbReference type="ARBA" id="ARBA00022777"/>
    </source>
</evidence>
<feature type="transmembrane region" description="Helical" evidence="13">
    <location>
        <begin position="308"/>
        <end position="329"/>
    </location>
</feature>
<sequence>MADWRNWRLPVKLAAVLAVPVLVAVGAGVVQIRGYVKASEGYSAMQRMVTLRAGLDPLITAVQAERAFAARRGENAGVDARRFKELTRATDTAAAGVHNLIERTTSLGEVTNARFRDVTVQLDGLPQLRERLAAGSVDLASAIGAYSVVLRALLDFDQAMVGDFGDPALSGTATALHNLAMAGEQMSWQHATVLAGISRGALLDDERTMLEQSWTRQQDKLADFSAVATPQQQAEYRATVAGGDVDGRNGLLQLVRDDPEVVRGGIDLDVWHDGSVGTSRQLGIALRSLEDQLTRAATRLQDETSDRAGAASVILLASLFAAGAVGFVVGRNLLRSLRALRGAALDVARHRLPTLVAQLRENAAPDVTVDPVPVHTTDELGQLARAFDAVHRQAVSSAAEQAELRTAMRNAFINLSRRSQGLVERQLRLMEELERQEEDPEQLAGLFKLDNLATRMRRNNENLMVLSGSDVARRFTRPVALADVLRAAASEIEQYQRVVVQATPSVEVVGYAAGDLVRLVAELLDNATTFSPPSTQVVVGGRARPGGGVLVDVLDAGVGMSEEDLAVANRKIALATADDSAELPVSRQLGLYVVGRLAGRHGIQVALREQGEGVRAVVALPAELVRAVTSPAARPAAAPPIALAAFGAPASAGSPSSAPVPADRIAGPPAATRTADRTPAAPAFGAPTAAGSPEIGPTAAGTSAAGTSVAGTSVAGTSTAGSPAATPAHAESRPTGPSPADRTSARPATTGAPTTATPTTGTPATPPRGDGWASFRGRAVTAAPAASGGSAPPAAPEAPPRGAPGSAPGAPAAHPAAPTSAPGATGPAPGPPPARPGSTWFTGPQVPTRSGEPARHRAVEQSGTAEVPGQGEAPVQQGDAALPKRRPRSNLVAERPGAPDAVAPVRRDPNATRGFLASYQTGVRQGVRDSGENRTGRESTT</sequence>
<dbReference type="InterPro" id="IPR036890">
    <property type="entry name" value="HATPase_C_sf"/>
</dbReference>
<keyword evidence="13" id="KW-0472">Membrane</keyword>
<feature type="compositionally biased region" description="Low complexity" evidence="12">
    <location>
        <begin position="803"/>
        <end position="827"/>
    </location>
</feature>
<comment type="subcellular location">
    <subcellularLocation>
        <location evidence="2">Membrane</location>
    </subcellularLocation>
</comment>
<name>A0ABS2SCW0_9PSEU</name>
<dbReference type="CDD" id="cd06225">
    <property type="entry name" value="HAMP"/>
    <property type="match status" value="1"/>
</dbReference>
<evidence type="ECO:0000256" key="3">
    <source>
        <dbReference type="ARBA" id="ARBA00012438"/>
    </source>
</evidence>
<keyword evidence="16" id="KW-1185">Reference proteome</keyword>
<evidence type="ECO:0000256" key="9">
    <source>
        <dbReference type="ARBA" id="ARBA00022840"/>
    </source>
</evidence>
<dbReference type="EC" id="2.7.13.3" evidence="3"/>
<feature type="compositionally biased region" description="Low complexity" evidence="12">
    <location>
        <begin position="648"/>
        <end position="728"/>
    </location>
</feature>
<evidence type="ECO:0000256" key="12">
    <source>
        <dbReference type="SAM" id="MobiDB-lite"/>
    </source>
</evidence>
<dbReference type="Pfam" id="PF08376">
    <property type="entry name" value="NIT"/>
    <property type="match status" value="1"/>
</dbReference>
<dbReference type="Gene3D" id="6.10.340.10">
    <property type="match status" value="1"/>
</dbReference>
<dbReference type="Gene3D" id="3.30.565.10">
    <property type="entry name" value="Histidine kinase-like ATPase, C-terminal domain"/>
    <property type="match status" value="1"/>
</dbReference>
<keyword evidence="6 13" id="KW-0812">Transmembrane</keyword>
<dbReference type="InterPro" id="IPR003594">
    <property type="entry name" value="HATPase_dom"/>
</dbReference>
<feature type="region of interest" description="Disordered" evidence="12">
    <location>
        <begin position="648"/>
        <end position="941"/>
    </location>
</feature>
<protein>
    <recommendedName>
        <fullName evidence="3">histidine kinase</fullName>
        <ecNumber evidence="3">2.7.13.3</ecNumber>
    </recommendedName>
</protein>
<evidence type="ECO:0000256" key="11">
    <source>
        <dbReference type="ARBA" id="ARBA00023012"/>
    </source>
</evidence>
<dbReference type="InterPro" id="IPR003660">
    <property type="entry name" value="HAMP_dom"/>
</dbReference>
<comment type="caution">
    <text evidence="15">The sequence shown here is derived from an EMBL/GenBank/DDBJ whole genome shotgun (WGS) entry which is preliminary data.</text>
</comment>
<accession>A0ABS2SCW0</accession>
<feature type="compositionally biased region" description="Low complexity" evidence="12">
    <location>
        <begin position="745"/>
        <end position="769"/>
    </location>
</feature>
<evidence type="ECO:0000256" key="6">
    <source>
        <dbReference type="ARBA" id="ARBA00022692"/>
    </source>
</evidence>
<feature type="compositionally biased region" description="Basic and acidic residues" evidence="12">
    <location>
        <begin position="926"/>
        <end position="941"/>
    </location>
</feature>
<reference evidence="15 16" key="1">
    <citation type="submission" date="2021-01" db="EMBL/GenBank/DDBJ databases">
        <title>Sequencing the genomes of 1000 actinobacteria strains.</title>
        <authorList>
            <person name="Klenk H.-P."/>
        </authorList>
    </citation>
    <scope>NUCLEOTIDE SEQUENCE [LARGE SCALE GENOMIC DNA]</scope>
    <source>
        <strain evidence="15 16">DSM 44581</strain>
    </source>
</reference>
<evidence type="ECO:0000259" key="14">
    <source>
        <dbReference type="PROSITE" id="PS50885"/>
    </source>
</evidence>
<dbReference type="SUPFAM" id="SSF55874">
    <property type="entry name" value="ATPase domain of HSP90 chaperone/DNA topoisomerase II/histidine kinase"/>
    <property type="match status" value="1"/>
</dbReference>
<dbReference type="Proteomes" id="UP001195724">
    <property type="component" value="Unassembled WGS sequence"/>
</dbReference>
<keyword evidence="10 13" id="KW-1133">Transmembrane helix</keyword>
<feature type="compositionally biased region" description="Pro residues" evidence="12">
    <location>
        <begin position="793"/>
        <end position="802"/>
    </location>
</feature>
<dbReference type="Pfam" id="PF02518">
    <property type="entry name" value="HATPase_c"/>
    <property type="match status" value="1"/>
</dbReference>
<proteinExistence type="predicted"/>
<evidence type="ECO:0000256" key="13">
    <source>
        <dbReference type="SAM" id="Phobius"/>
    </source>
</evidence>
<evidence type="ECO:0000256" key="5">
    <source>
        <dbReference type="ARBA" id="ARBA00022679"/>
    </source>
</evidence>
<evidence type="ECO:0000256" key="2">
    <source>
        <dbReference type="ARBA" id="ARBA00004370"/>
    </source>
</evidence>
<evidence type="ECO:0000256" key="7">
    <source>
        <dbReference type="ARBA" id="ARBA00022741"/>
    </source>
</evidence>
<keyword evidence="7" id="KW-0547">Nucleotide-binding</keyword>
<dbReference type="RefSeq" id="WP_307819871.1">
    <property type="nucleotide sequence ID" value="NZ_JAFBCL010000001.1"/>
</dbReference>
<evidence type="ECO:0000256" key="4">
    <source>
        <dbReference type="ARBA" id="ARBA00022553"/>
    </source>
</evidence>
<keyword evidence="5" id="KW-0808">Transferase</keyword>
<evidence type="ECO:0000313" key="16">
    <source>
        <dbReference type="Proteomes" id="UP001195724"/>
    </source>
</evidence>
<evidence type="ECO:0000313" key="15">
    <source>
        <dbReference type="EMBL" id="MBM7814092.1"/>
    </source>
</evidence>
<dbReference type="PROSITE" id="PS50885">
    <property type="entry name" value="HAMP"/>
    <property type="match status" value="1"/>
</dbReference>
<evidence type="ECO:0000256" key="10">
    <source>
        <dbReference type="ARBA" id="ARBA00022989"/>
    </source>
</evidence>
<dbReference type="SMART" id="SM00387">
    <property type="entry name" value="HATPase_c"/>
    <property type="match status" value="1"/>
</dbReference>
<dbReference type="SMART" id="SM00304">
    <property type="entry name" value="HAMP"/>
    <property type="match status" value="1"/>
</dbReference>
<keyword evidence="9" id="KW-0067">ATP-binding</keyword>
<feature type="domain" description="HAMP" evidence="14">
    <location>
        <begin position="331"/>
        <end position="399"/>
    </location>
</feature>
<comment type="catalytic activity">
    <reaction evidence="1">
        <text>ATP + protein L-histidine = ADP + protein N-phospho-L-histidine.</text>
        <dbReference type="EC" id="2.7.13.3"/>
    </reaction>
</comment>
<keyword evidence="8 15" id="KW-0418">Kinase</keyword>
<dbReference type="PANTHER" id="PTHR44936:SF9">
    <property type="entry name" value="SENSOR PROTEIN CREC"/>
    <property type="match status" value="1"/>
</dbReference>
<evidence type="ECO:0000256" key="1">
    <source>
        <dbReference type="ARBA" id="ARBA00000085"/>
    </source>
</evidence>
<organism evidence="15 16">
    <name type="scientific">Saccharothrix algeriensis</name>
    <dbReference type="NCBI Taxonomy" id="173560"/>
    <lineage>
        <taxon>Bacteria</taxon>
        <taxon>Bacillati</taxon>
        <taxon>Actinomycetota</taxon>
        <taxon>Actinomycetes</taxon>
        <taxon>Pseudonocardiales</taxon>
        <taxon>Pseudonocardiaceae</taxon>
        <taxon>Saccharothrix</taxon>
    </lineage>
</organism>
<gene>
    <name evidence="15" type="ORF">JOE68_004957</name>
</gene>
<dbReference type="Pfam" id="PF00672">
    <property type="entry name" value="HAMP"/>
    <property type="match status" value="1"/>
</dbReference>
<dbReference type="InterPro" id="IPR013587">
    <property type="entry name" value="Nitrate/nitrite_sensing"/>
</dbReference>
<dbReference type="PANTHER" id="PTHR44936">
    <property type="entry name" value="SENSOR PROTEIN CREC"/>
    <property type="match status" value="1"/>
</dbReference>
<feature type="compositionally biased region" description="Low complexity" evidence="12">
    <location>
        <begin position="776"/>
        <end position="792"/>
    </location>
</feature>
<dbReference type="InterPro" id="IPR050980">
    <property type="entry name" value="2C_sensor_his_kinase"/>
</dbReference>
<dbReference type="GO" id="GO:0016301">
    <property type="term" value="F:kinase activity"/>
    <property type="evidence" value="ECO:0007669"/>
    <property type="project" value="UniProtKB-KW"/>
</dbReference>
<dbReference type="EMBL" id="JAFBCL010000001">
    <property type="protein sequence ID" value="MBM7814092.1"/>
    <property type="molecule type" value="Genomic_DNA"/>
</dbReference>
<keyword evidence="4" id="KW-0597">Phosphoprotein</keyword>
<keyword evidence="11" id="KW-0902">Two-component regulatory system</keyword>